<organism evidence="1 2">
    <name type="scientific">Vaccinium darrowii</name>
    <dbReference type="NCBI Taxonomy" id="229202"/>
    <lineage>
        <taxon>Eukaryota</taxon>
        <taxon>Viridiplantae</taxon>
        <taxon>Streptophyta</taxon>
        <taxon>Embryophyta</taxon>
        <taxon>Tracheophyta</taxon>
        <taxon>Spermatophyta</taxon>
        <taxon>Magnoliopsida</taxon>
        <taxon>eudicotyledons</taxon>
        <taxon>Gunneridae</taxon>
        <taxon>Pentapetalae</taxon>
        <taxon>asterids</taxon>
        <taxon>Ericales</taxon>
        <taxon>Ericaceae</taxon>
        <taxon>Vaccinioideae</taxon>
        <taxon>Vaccinieae</taxon>
        <taxon>Vaccinium</taxon>
    </lineage>
</organism>
<proteinExistence type="predicted"/>
<comment type="caution">
    <text evidence="1">The sequence shown here is derived from an EMBL/GenBank/DDBJ whole genome shotgun (WGS) entry which is preliminary data.</text>
</comment>
<protein>
    <submittedName>
        <fullName evidence="1">Uncharacterized protein</fullName>
    </submittedName>
</protein>
<accession>A0ACB7ZJG5</accession>
<dbReference type="EMBL" id="CM037159">
    <property type="protein sequence ID" value="KAH7865601.1"/>
    <property type="molecule type" value="Genomic_DNA"/>
</dbReference>
<sequence>MGLKIGGQVEKVNGKELSYNDFVQRFLVENEPVVLTGLMDGWRACRDWILHDGRPNLHFFSTNFGNSKVQVAYCDTKEFTDQRRVEMTVSEFIGYWLELSSNEFNDASTHDFDGKSLLYLKDWHFVKEYPEYLAYTTPLFFLDDWLNLYLDKYHMHEDPDADKEKNEICCSDYRFVYMGAKGTWTPLHADVFRSYSWSANVCGKKKWYFLSPTQRHLVFDRNMKSSVYDISEDVSETKFPGFDKAIWLECTQEQNEIIFVPSGWYHQVHNLEDTISINHNWFNAYNLCWVWDLLLRDYDEAKEYIADIEAICDDFEALCQRNLAANTGMNFQDFFIFIVRFSFANLVLLYLLVRDNEISVGLSSQRARHIFFNLESARDIALKMHSTVLTQDGGISIDFNRNLGDSAFLELCMALGRTYQLLHKPCEISDITEALVEDLVKFDFVGPSGSHISTAEDLVSVIDYAFTKLSSVSSGKFSH</sequence>
<dbReference type="Proteomes" id="UP000828048">
    <property type="component" value="Chromosome 9"/>
</dbReference>
<keyword evidence="2" id="KW-1185">Reference proteome</keyword>
<evidence type="ECO:0000313" key="1">
    <source>
        <dbReference type="EMBL" id="KAH7865601.1"/>
    </source>
</evidence>
<evidence type="ECO:0000313" key="2">
    <source>
        <dbReference type="Proteomes" id="UP000828048"/>
    </source>
</evidence>
<reference evidence="1 2" key="1">
    <citation type="journal article" date="2021" name="Hortic Res">
        <title>High-quality reference genome and annotation aids understanding of berry development for evergreen blueberry (Vaccinium darrowii).</title>
        <authorList>
            <person name="Yu J."/>
            <person name="Hulse-Kemp A.M."/>
            <person name="Babiker E."/>
            <person name="Staton M."/>
        </authorList>
    </citation>
    <scope>NUCLEOTIDE SEQUENCE [LARGE SCALE GENOMIC DNA]</scope>
    <source>
        <strain evidence="2">cv. NJ 8807/NJ 8810</strain>
        <tissue evidence="1">Young leaf</tissue>
    </source>
</reference>
<gene>
    <name evidence="1" type="ORF">Vadar_008776</name>
</gene>
<name>A0ACB7ZJG5_9ERIC</name>